<sequence length="292" mass="32094">MASNKSHTAPSGPPPGVHEISPDDYFIKSDNFRLWLREERGKYLDELSTERSHHLFSKFVKAWNRGQLSSSIYKPPLATTASSHTAYKWSFASKVSKSDQVALEEARSKVTADTHILSLPASGSSGSTPAKRSYGPSMPSPADAHFYAEEAAEATAAQASLSRKRARAEERDRLDDALGVSKSDLVGKEGQLERKRARAEGDRAFRNARSDDTGGLDIQEDILMGSSAADSFRARIAQRDAARERAEARRHAARDERVGAGPGGATERLNAIREKDKQTMDMFKNLAKQRFG</sequence>
<dbReference type="PANTHER" id="PTHR34117:SF1">
    <property type="entry name" value="STYLE CELL-CYCLE INHIBITOR 1"/>
    <property type="match status" value="1"/>
</dbReference>
<name>A0A9P6AV66_9AGAM</name>
<feature type="region of interest" description="Disordered" evidence="1">
    <location>
        <begin position="243"/>
        <end position="275"/>
    </location>
</feature>
<proteinExistence type="predicted"/>
<reference evidence="2" key="1">
    <citation type="journal article" date="2020" name="Nat. Commun.">
        <title>Large-scale genome sequencing of mycorrhizal fungi provides insights into the early evolution of symbiotic traits.</title>
        <authorList>
            <person name="Miyauchi S."/>
            <person name="Kiss E."/>
            <person name="Kuo A."/>
            <person name="Drula E."/>
            <person name="Kohler A."/>
            <person name="Sanchez-Garcia M."/>
            <person name="Morin E."/>
            <person name="Andreopoulos B."/>
            <person name="Barry K.W."/>
            <person name="Bonito G."/>
            <person name="Buee M."/>
            <person name="Carver A."/>
            <person name="Chen C."/>
            <person name="Cichocki N."/>
            <person name="Clum A."/>
            <person name="Culley D."/>
            <person name="Crous P.W."/>
            <person name="Fauchery L."/>
            <person name="Girlanda M."/>
            <person name="Hayes R.D."/>
            <person name="Keri Z."/>
            <person name="LaButti K."/>
            <person name="Lipzen A."/>
            <person name="Lombard V."/>
            <person name="Magnuson J."/>
            <person name="Maillard F."/>
            <person name="Murat C."/>
            <person name="Nolan M."/>
            <person name="Ohm R.A."/>
            <person name="Pangilinan J."/>
            <person name="Pereira M.F."/>
            <person name="Perotto S."/>
            <person name="Peter M."/>
            <person name="Pfister S."/>
            <person name="Riley R."/>
            <person name="Sitrit Y."/>
            <person name="Stielow J.B."/>
            <person name="Szollosi G."/>
            <person name="Zifcakova L."/>
            <person name="Stursova M."/>
            <person name="Spatafora J.W."/>
            <person name="Tedersoo L."/>
            <person name="Vaario L.M."/>
            <person name="Yamada A."/>
            <person name="Yan M."/>
            <person name="Wang P."/>
            <person name="Xu J."/>
            <person name="Bruns T."/>
            <person name="Baldrian P."/>
            <person name="Vilgalys R."/>
            <person name="Dunand C."/>
            <person name="Henrissat B."/>
            <person name="Grigoriev I.V."/>
            <person name="Hibbett D."/>
            <person name="Nagy L.G."/>
            <person name="Martin F.M."/>
        </authorList>
    </citation>
    <scope>NUCLEOTIDE SEQUENCE</scope>
    <source>
        <strain evidence="2">UP504</strain>
    </source>
</reference>
<dbReference type="InterPro" id="IPR044688">
    <property type="entry name" value="SCI-1-like"/>
</dbReference>
<dbReference type="AlphaFoldDB" id="A0A9P6AV66"/>
<feature type="compositionally biased region" description="Basic and acidic residues" evidence="1">
    <location>
        <begin position="243"/>
        <end position="258"/>
    </location>
</feature>
<keyword evidence="3" id="KW-1185">Reference proteome</keyword>
<comment type="caution">
    <text evidence="2">The sequence shown here is derived from an EMBL/GenBank/DDBJ whole genome shotgun (WGS) entry which is preliminary data.</text>
</comment>
<feature type="region of interest" description="Disordered" evidence="1">
    <location>
        <begin position="1"/>
        <end position="22"/>
    </location>
</feature>
<evidence type="ECO:0000256" key="1">
    <source>
        <dbReference type="SAM" id="MobiDB-lite"/>
    </source>
</evidence>
<dbReference type="EMBL" id="MU129000">
    <property type="protein sequence ID" value="KAF9511441.1"/>
    <property type="molecule type" value="Genomic_DNA"/>
</dbReference>
<feature type="compositionally biased region" description="Polar residues" evidence="1">
    <location>
        <begin position="121"/>
        <end position="130"/>
    </location>
</feature>
<organism evidence="2 3">
    <name type="scientific">Hydnum rufescens UP504</name>
    <dbReference type="NCBI Taxonomy" id="1448309"/>
    <lineage>
        <taxon>Eukaryota</taxon>
        <taxon>Fungi</taxon>
        <taxon>Dikarya</taxon>
        <taxon>Basidiomycota</taxon>
        <taxon>Agaricomycotina</taxon>
        <taxon>Agaricomycetes</taxon>
        <taxon>Cantharellales</taxon>
        <taxon>Hydnaceae</taxon>
        <taxon>Hydnum</taxon>
    </lineage>
</organism>
<dbReference type="PANTHER" id="PTHR34117">
    <property type="entry name" value="STYLE CELL-CYCLE INHIBITOR 1"/>
    <property type="match status" value="1"/>
</dbReference>
<dbReference type="Proteomes" id="UP000886523">
    <property type="component" value="Unassembled WGS sequence"/>
</dbReference>
<protein>
    <submittedName>
        <fullName evidence="2">Uncharacterized protein</fullName>
    </submittedName>
</protein>
<gene>
    <name evidence="2" type="ORF">BS47DRAFT_1346771</name>
</gene>
<evidence type="ECO:0000313" key="2">
    <source>
        <dbReference type="EMBL" id="KAF9511441.1"/>
    </source>
</evidence>
<evidence type="ECO:0000313" key="3">
    <source>
        <dbReference type="Proteomes" id="UP000886523"/>
    </source>
</evidence>
<dbReference type="OrthoDB" id="2139939at2759"/>
<feature type="region of interest" description="Disordered" evidence="1">
    <location>
        <begin position="115"/>
        <end position="142"/>
    </location>
</feature>
<accession>A0A9P6AV66</accession>